<evidence type="ECO:0000313" key="1">
    <source>
        <dbReference type="EMBL" id="KAH8012603.1"/>
    </source>
</evidence>
<proteinExistence type="predicted"/>
<sequence length="129" mass="14399">MGMCAGAAAHCFRCCIHHWVWVMEAVLEVKRNKLQVQNRLLNTEVLEKRKGQDGRRGCPQLVSGPSKFRLACKVNGVEPQIGPLPSLEAVEATMLFPGERHLKVSIMNVELRMDNVQPQSCRQSVSAAF</sequence>
<gene>
    <name evidence="1" type="ORF">K3G42_018958</name>
</gene>
<dbReference type="Proteomes" id="UP000827872">
    <property type="component" value="Linkage Group LG13"/>
</dbReference>
<protein>
    <submittedName>
        <fullName evidence="1">Uncharacterized protein</fullName>
    </submittedName>
</protein>
<reference evidence="1" key="1">
    <citation type="submission" date="2021-08" db="EMBL/GenBank/DDBJ databases">
        <title>The first chromosome-level gecko genome reveals the dynamic sex chromosomes of Neotropical dwarf geckos (Sphaerodactylidae: Sphaerodactylus).</title>
        <authorList>
            <person name="Pinto B.J."/>
            <person name="Keating S.E."/>
            <person name="Gamble T."/>
        </authorList>
    </citation>
    <scope>NUCLEOTIDE SEQUENCE</scope>
    <source>
        <strain evidence="1">TG3544</strain>
    </source>
</reference>
<dbReference type="EMBL" id="CM037626">
    <property type="protein sequence ID" value="KAH8012603.1"/>
    <property type="molecule type" value="Genomic_DNA"/>
</dbReference>
<accession>A0ACB8G011</accession>
<comment type="caution">
    <text evidence="1">The sequence shown here is derived from an EMBL/GenBank/DDBJ whole genome shotgun (WGS) entry which is preliminary data.</text>
</comment>
<organism evidence="1 2">
    <name type="scientific">Sphaerodactylus townsendi</name>
    <dbReference type="NCBI Taxonomy" id="933632"/>
    <lineage>
        <taxon>Eukaryota</taxon>
        <taxon>Metazoa</taxon>
        <taxon>Chordata</taxon>
        <taxon>Craniata</taxon>
        <taxon>Vertebrata</taxon>
        <taxon>Euteleostomi</taxon>
        <taxon>Lepidosauria</taxon>
        <taxon>Squamata</taxon>
        <taxon>Bifurcata</taxon>
        <taxon>Gekkota</taxon>
        <taxon>Sphaerodactylidae</taxon>
        <taxon>Sphaerodactylus</taxon>
    </lineage>
</organism>
<name>A0ACB8G011_9SAUR</name>
<keyword evidence="2" id="KW-1185">Reference proteome</keyword>
<evidence type="ECO:0000313" key="2">
    <source>
        <dbReference type="Proteomes" id="UP000827872"/>
    </source>
</evidence>